<dbReference type="NCBIfam" id="TIGR02099">
    <property type="entry name" value="YhdP family protein"/>
    <property type="match status" value="1"/>
</dbReference>
<evidence type="ECO:0000256" key="1">
    <source>
        <dbReference type="SAM" id="Phobius"/>
    </source>
</evidence>
<organism evidence="3 4">
    <name type="scientific">Cycloclasticus zancles 78-ME</name>
    <dbReference type="NCBI Taxonomy" id="1198232"/>
    <lineage>
        <taxon>Bacteria</taxon>
        <taxon>Pseudomonadati</taxon>
        <taxon>Pseudomonadota</taxon>
        <taxon>Gammaproteobacteria</taxon>
        <taxon>Thiotrichales</taxon>
        <taxon>Piscirickettsiaceae</taxon>
        <taxon>Cycloclasticus</taxon>
    </lineage>
</organism>
<dbReference type="InterPro" id="IPR011836">
    <property type="entry name" value="YhdP"/>
</dbReference>
<name>S5TVV7_9GAMM</name>
<evidence type="ECO:0000313" key="4">
    <source>
        <dbReference type="Proteomes" id="UP000015380"/>
    </source>
</evidence>
<dbReference type="Pfam" id="PF13116">
    <property type="entry name" value="YhdP"/>
    <property type="match status" value="1"/>
</dbReference>
<reference evidence="3 4" key="1">
    <citation type="submission" date="2013-05" db="EMBL/GenBank/DDBJ databases">
        <title>Between feast and famine: a lifestyle of most important marine PAH-degrading bacterium Cycloclasticus sp. 7ME.</title>
        <authorList>
            <person name="Yakimov M.M."/>
            <person name="Messina E."/>
            <person name="Genovese M."/>
            <person name="Denaro R."/>
            <person name="Crisafi F."/>
            <person name="Russo D."/>
            <person name="Cappello S."/>
            <person name="Santisi S."/>
            <person name="Smedile F."/>
            <person name="Golyshina O.V."/>
            <person name="Tran H."/>
            <person name="Pieper D.H."/>
            <person name="Golyshin P.N."/>
            <person name="Giuliano L."/>
        </authorList>
    </citation>
    <scope>NUCLEOTIDE SEQUENCE [LARGE SCALE GENOMIC DNA]</scope>
    <source>
        <strain evidence="3 4">78-ME</strain>
    </source>
</reference>
<reference evidence="4" key="2">
    <citation type="journal article" date="2016" name="Environ. Microbiol. Rep.">
        <title>Analysis of defence systems and a conjugative IncP-1 plasmid in the marine polyaromatic hydrocarbons-degrading bacterium Cycloclasticus sp. 78-ME.</title>
        <authorList>
            <person name="Yakimov M.M."/>
            <person name="Crisafi F."/>
            <person name="Messina E."/>
            <person name="Smedile F."/>
            <person name="Lopatina A."/>
            <person name="Denaro R."/>
            <person name="Pieper D.H."/>
            <person name="Golyshin P.N."/>
            <person name="Giuliano L."/>
        </authorList>
    </citation>
    <scope>NUCLEOTIDE SEQUENCE [LARGE SCALE GENOMIC DNA]</scope>
    <source>
        <strain evidence="4">78-ME</strain>
    </source>
</reference>
<feature type="transmembrane region" description="Helical" evidence="1">
    <location>
        <begin position="12"/>
        <end position="33"/>
    </location>
</feature>
<dbReference type="PATRIC" id="fig|1198232.3.peg.808"/>
<keyword evidence="1" id="KW-0812">Transmembrane</keyword>
<dbReference type="PANTHER" id="PTHR38690">
    <property type="entry name" value="PROTEASE-RELATED"/>
    <property type="match status" value="1"/>
</dbReference>
<evidence type="ECO:0000259" key="2">
    <source>
        <dbReference type="Pfam" id="PF13116"/>
    </source>
</evidence>
<proteinExistence type="predicted"/>
<feature type="domain" description="YhdP central" evidence="2">
    <location>
        <begin position="1"/>
        <end position="1256"/>
    </location>
</feature>
<dbReference type="KEGG" id="cza:CYCME_0807"/>
<keyword evidence="1" id="KW-1133">Transmembrane helix</keyword>
<gene>
    <name evidence="3" type="ORF">CYCME_0807</name>
</gene>
<dbReference type="Proteomes" id="UP000015380">
    <property type="component" value="Chromosome"/>
</dbReference>
<keyword evidence="4" id="KW-1185">Reference proteome</keyword>
<dbReference type="EMBL" id="CP005996">
    <property type="protein sequence ID" value="AGS39143.1"/>
    <property type="molecule type" value="Genomic_DNA"/>
</dbReference>
<protein>
    <submittedName>
        <fullName evidence="3">Membrane protein</fullName>
    </submittedName>
</protein>
<accession>S5TVV7</accession>
<dbReference type="InterPro" id="IPR025263">
    <property type="entry name" value="YhdP_central"/>
</dbReference>
<sequence length="1295" mass="142636">MSKVRLFGHSLLWFFTVSLGVLAVLLMTARFFLTEVPEYKHDLEVYLSEEIGAEVGITSLSARMSGFNPQLSLRGITINGLNKQTNALKVGEIRLSFNPLDLVTGETKPNKITIVNSHIKIQRLADGRFSLVGLTTAKNTDASSGDFSWLLEGRRYEVMDSQIIWQDDLRDLPDITLEKANIIFQNKGPEHALKVTAALPTEKGGTFVLAIKVRGDVLSTTNWDAKGYFKAEGIDIAEYLTRLKVETLSIDQGEGDVELWSTWKAAKLSKVKGNALVRRASLRQGDNEINVSDFSSHFAWETILNGWTLKAQDVVFKTQNSMQKESQFNVQYRSDNADNYSFDVTANGLNLKAITSIFQSVNVTDDSVLPILKEVKPTGLLNHASVSIQRRDTQLSWATCGELQGLTSEAYEAFPSINNFSGTGCATQDKGWLQLDVDNGSIHFTPLFREPITVDQLNGQLTWHKDAYGWSIKSDHITMNSPHIATQTRVNVTLPDGDEKPSIDLQTNFGAADSRYTALYLPVGIMGKQVVNWLDAAFIEGEVQGGGLLLSGPLSSFPYRQNEGVFQVLFSAQNLRLHYADKWPDALGVSADIEFKNEGMKIDGHEGLIAGNEIDHVLVNIADFKTDKYLHLSGKVKNDIQGLYTFFKQSPLNEQMSGLLDYSTVSGSSVLDLNLDIPLRKNLKTKVKAKAQLKDNRLTVPDVGLVINAIEGEIEYDDQGIRGDSITGHFLDEKLSLAIKTEKDSTVIEGKGPLTISRLAKQYPSDFWRHIKGAGLAKVKVELPHKGLATGRLSTITLSSSLKGVGVDLPAPVGKQKNQVKPFKAIVQLGQSSLPIKAWYGDSLKTYIRLTNSQDKKLALEKADIHFGKDESKLPVKQGVQLSGEIEVLNITQWQQALGVDTSRISEPPMINQFNLNIRTLEWLDRIFDNVLVSGTHQHSTWSGEVNSPTVIGRYKVPDKFVDGSTISLELDTLKLPSNEGQVYSGKIPPMSPTDIPNLDLSSKEFFIGRSKLGTLTLQLRQKDNGVVIETLSLKSDRDDFKAGGAWEVLDGQSITGLKGTLNSQSLGSLLADMHITKKLKDAPVEFYFDLNWLGEPQDFSKDTLSGYAEIKSGQGRLLDVEPGIGRIFGLLSLNTLQRRLQLDFSDLVQKGLSFDKIKGRFNLLKGEASTKRFYLESPSARLDFQGDVSLVNEQLDQLITVTPKTTESLPLAGAIAGGPLVGAAVFIAQKIAGKTVNKLAGYQYRVTGPWRDPTIEQISQPGGKIFGMMDNVLTPVFDATLGQLPLSGQKANEP</sequence>
<dbReference type="eggNOG" id="COG3164">
    <property type="taxonomic scope" value="Bacteria"/>
</dbReference>
<dbReference type="HOGENOM" id="CLU_003522_1_0_6"/>
<dbReference type="PANTHER" id="PTHR38690:SF1">
    <property type="entry name" value="PROTEASE"/>
    <property type="match status" value="1"/>
</dbReference>
<keyword evidence="1" id="KW-0472">Membrane</keyword>
<dbReference type="RefSeq" id="WP_020932195.1">
    <property type="nucleotide sequence ID" value="NC_021917.1"/>
</dbReference>
<evidence type="ECO:0000313" key="3">
    <source>
        <dbReference type="EMBL" id="AGS39143.1"/>
    </source>
</evidence>